<feature type="domain" description="RNase III" evidence="1">
    <location>
        <begin position="6"/>
        <end position="136"/>
    </location>
</feature>
<dbReference type="CDD" id="cd00593">
    <property type="entry name" value="RIBOc"/>
    <property type="match status" value="1"/>
</dbReference>
<evidence type="ECO:0000259" key="1">
    <source>
        <dbReference type="PROSITE" id="PS50142"/>
    </source>
</evidence>
<dbReference type="RefSeq" id="WP_265265596.1">
    <property type="nucleotide sequence ID" value="NZ_JAIHOM010000086.1"/>
</dbReference>
<reference evidence="2 3" key="1">
    <citation type="submission" date="2021-08" db="EMBL/GenBank/DDBJ databases">
        <title>Draft genome sequence of Spirulina subsalsa with high tolerance to salinity and hype-accumulation of phycocyanin.</title>
        <authorList>
            <person name="Pei H."/>
            <person name="Jiang L."/>
        </authorList>
    </citation>
    <scope>NUCLEOTIDE SEQUENCE [LARGE SCALE GENOMIC DNA]</scope>
    <source>
        <strain evidence="2 3">FACHB-351</strain>
    </source>
</reference>
<sequence length="314" mass="36309">MMDWNPAPVEEKISLKFKNPEVLFLALSHPSYAKQINAPEENNERLAVLGGMITQGAIADYLYHRCPYLQVANYKGLLGKLTEPDRLTKTWFQLGLGDSYPFLVLTEKRAVLRQKQDNPFVDGFYALVGAIQLERGFSQTSHWIEKHLIAPLLQRYLKDETERVEGVTQIKFLGNSVLNAIAADYLYHRLPGVPAKRYQSFQKYLLSKGAIAGYKDQLQSETKKGFKQEVGEVYEAFYQENPRNAFKETRDWFVSEFLEEEEVLRYAIAQLLQDKHPQKWIIRTVLGYASKDYQAGRERFHELMDEEADTNPES</sequence>
<dbReference type="InterPro" id="IPR000999">
    <property type="entry name" value="RNase_III_dom"/>
</dbReference>
<dbReference type="Proteomes" id="UP001526426">
    <property type="component" value="Unassembled WGS sequence"/>
</dbReference>
<protein>
    <recommendedName>
        <fullName evidence="1">RNase III domain-containing protein</fullName>
    </recommendedName>
</protein>
<dbReference type="Gene3D" id="1.10.1520.10">
    <property type="entry name" value="Ribonuclease III domain"/>
    <property type="match status" value="1"/>
</dbReference>
<accession>A0ABT3L896</accession>
<dbReference type="SMART" id="SM00535">
    <property type="entry name" value="RIBOc"/>
    <property type="match status" value="1"/>
</dbReference>
<dbReference type="EMBL" id="JAIHOM010000086">
    <property type="protein sequence ID" value="MCW6037730.1"/>
    <property type="molecule type" value="Genomic_DNA"/>
</dbReference>
<dbReference type="SUPFAM" id="SSF69065">
    <property type="entry name" value="RNase III domain-like"/>
    <property type="match status" value="2"/>
</dbReference>
<dbReference type="PROSITE" id="PS50142">
    <property type="entry name" value="RNASE_3_2"/>
    <property type="match status" value="2"/>
</dbReference>
<gene>
    <name evidence="2" type="ORF">K4A83_15835</name>
</gene>
<evidence type="ECO:0000313" key="2">
    <source>
        <dbReference type="EMBL" id="MCW6037730.1"/>
    </source>
</evidence>
<keyword evidence="3" id="KW-1185">Reference proteome</keyword>
<dbReference type="InterPro" id="IPR036389">
    <property type="entry name" value="RNase_III_sf"/>
</dbReference>
<feature type="domain" description="RNase III" evidence="1">
    <location>
        <begin position="169"/>
        <end position="212"/>
    </location>
</feature>
<organism evidence="2 3">
    <name type="scientific">Spirulina subsalsa FACHB-351</name>
    <dbReference type="NCBI Taxonomy" id="234711"/>
    <lineage>
        <taxon>Bacteria</taxon>
        <taxon>Bacillati</taxon>
        <taxon>Cyanobacteriota</taxon>
        <taxon>Cyanophyceae</taxon>
        <taxon>Spirulinales</taxon>
        <taxon>Spirulinaceae</taxon>
        <taxon>Spirulina</taxon>
    </lineage>
</organism>
<comment type="caution">
    <text evidence="2">The sequence shown here is derived from an EMBL/GenBank/DDBJ whole genome shotgun (WGS) entry which is preliminary data.</text>
</comment>
<evidence type="ECO:0000313" key="3">
    <source>
        <dbReference type="Proteomes" id="UP001526426"/>
    </source>
</evidence>
<name>A0ABT3L896_9CYAN</name>
<dbReference type="Pfam" id="PF14622">
    <property type="entry name" value="Ribonucleas_3_3"/>
    <property type="match status" value="1"/>
</dbReference>
<proteinExistence type="predicted"/>